<comment type="caution">
    <text evidence="11">The sequence shown here is derived from an EMBL/GenBank/DDBJ whole genome shotgun (WGS) entry which is preliminary data.</text>
</comment>
<dbReference type="Gene3D" id="1.20.1250.20">
    <property type="entry name" value="MFS general substrate transporter like domains"/>
    <property type="match status" value="2"/>
</dbReference>
<feature type="transmembrane region" description="Helical" evidence="9">
    <location>
        <begin position="256"/>
        <end position="277"/>
    </location>
</feature>
<feature type="transmembrane region" description="Helical" evidence="9">
    <location>
        <begin position="42"/>
        <end position="61"/>
    </location>
</feature>
<evidence type="ECO:0000256" key="4">
    <source>
        <dbReference type="ARBA" id="ARBA00022475"/>
    </source>
</evidence>
<dbReference type="InterPro" id="IPR051788">
    <property type="entry name" value="MFS_Transporter"/>
</dbReference>
<protein>
    <submittedName>
        <fullName evidence="11">Sugar phosphate permease</fullName>
    </submittedName>
</protein>
<sequence length="409" mass="44109">MKNRYLPTALGLYLNYLVHGMGVILISLNMPHLEQQWQTDAAGVSIVISSLGIGRLVVLFLSGMLSDRFGRKPFIYLGMACYLLFFFGILKSQTIAVAYAFGFLAGIANSFLDSGTYPALMESFPNSPSTANILIKAFVSAGQFLLPFIISLLVWSNAWFGWSFVVAACIMILNAIFLLKRPFPDQDQKKAGKANNPASGASNQVAAAPRMSRSEILDIACFTLYGYISMATFYLVSQWLSQYGQFVAGMEYASAIKLLSLYTVGSLSCVFITAALVKKTVSSHTLLMLYTFISFIALLSVCLWPTPMMVAGFAFVIGFSAAGGVMQLALTIMAMKFPQAKGKATGIFYSAGSLATFTIPLITAELSHTSIASIMWFDTGLAAAGFALALIIGVRQFAGAHFAVKSAQV</sequence>
<keyword evidence="5" id="KW-0997">Cell inner membrane</keyword>
<feature type="domain" description="Major facilitator superfamily (MFS) profile" evidence="10">
    <location>
        <begin position="8"/>
        <end position="397"/>
    </location>
</feature>
<dbReference type="InterPro" id="IPR020846">
    <property type="entry name" value="MFS_dom"/>
</dbReference>
<dbReference type="OrthoDB" id="5858672at2"/>
<dbReference type="InterPro" id="IPR011701">
    <property type="entry name" value="MFS"/>
</dbReference>
<organism evidence="11 12">
    <name type="scientific">Mangrovibacter plantisponsor</name>
    <dbReference type="NCBI Taxonomy" id="451513"/>
    <lineage>
        <taxon>Bacteria</taxon>
        <taxon>Pseudomonadati</taxon>
        <taxon>Pseudomonadota</taxon>
        <taxon>Gammaproteobacteria</taxon>
        <taxon>Enterobacterales</taxon>
        <taxon>Enterobacteriaceae</taxon>
        <taxon>Mangrovibacter</taxon>
    </lineage>
</organism>
<evidence type="ECO:0000256" key="2">
    <source>
        <dbReference type="ARBA" id="ARBA00008335"/>
    </source>
</evidence>
<feature type="transmembrane region" description="Helical" evidence="9">
    <location>
        <begin position="370"/>
        <end position="392"/>
    </location>
</feature>
<evidence type="ECO:0000313" key="12">
    <source>
        <dbReference type="Proteomes" id="UP000246744"/>
    </source>
</evidence>
<evidence type="ECO:0000256" key="7">
    <source>
        <dbReference type="ARBA" id="ARBA00022989"/>
    </source>
</evidence>
<feature type="transmembrane region" description="Helical" evidence="9">
    <location>
        <begin position="286"/>
        <end position="306"/>
    </location>
</feature>
<gene>
    <name evidence="11" type="ORF">DES37_106265</name>
</gene>
<feature type="transmembrane region" description="Helical" evidence="9">
    <location>
        <begin position="159"/>
        <end position="179"/>
    </location>
</feature>
<feature type="transmembrane region" description="Helical" evidence="9">
    <location>
        <begin position="312"/>
        <end position="334"/>
    </location>
</feature>
<dbReference type="Proteomes" id="UP000246744">
    <property type="component" value="Unassembled WGS sequence"/>
</dbReference>
<dbReference type="GO" id="GO:0022857">
    <property type="term" value="F:transmembrane transporter activity"/>
    <property type="evidence" value="ECO:0007669"/>
    <property type="project" value="InterPro"/>
</dbReference>
<keyword evidence="4" id="KW-1003">Cell membrane</keyword>
<name>A0A317Q1B3_9ENTR</name>
<comment type="subcellular location">
    <subcellularLocation>
        <location evidence="1">Cell inner membrane</location>
        <topology evidence="1">Multi-pass membrane protein</topology>
    </subcellularLocation>
</comment>
<feature type="transmembrane region" description="Helical" evidence="9">
    <location>
        <begin position="133"/>
        <end position="153"/>
    </location>
</feature>
<dbReference type="AlphaFoldDB" id="A0A317Q1B3"/>
<keyword evidence="8 9" id="KW-0472">Membrane</keyword>
<evidence type="ECO:0000313" key="11">
    <source>
        <dbReference type="EMBL" id="PWW09141.1"/>
    </source>
</evidence>
<evidence type="ECO:0000256" key="8">
    <source>
        <dbReference type="ARBA" id="ARBA00023136"/>
    </source>
</evidence>
<comment type="similarity">
    <text evidence="2">Belongs to the major facilitator superfamily.</text>
</comment>
<evidence type="ECO:0000256" key="9">
    <source>
        <dbReference type="SAM" id="Phobius"/>
    </source>
</evidence>
<evidence type="ECO:0000256" key="5">
    <source>
        <dbReference type="ARBA" id="ARBA00022519"/>
    </source>
</evidence>
<feature type="transmembrane region" description="Helical" evidence="9">
    <location>
        <begin position="73"/>
        <end position="90"/>
    </location>
</feature>
<dbReference type="PROSITE" id="PS50850">
    <property type="entry name" value="MFS"/>
    <property type="match status" value="1"/>
</dbReference>
<keyword evidence="12" id="KW-1185">Reference proteome</keyword>
<feature type="transmembrane region" description="Helical" evidence="9">
    <location>
        <begin position="96"/>
        <end position="112"/>
    </location>
</feature>
<dbReference type="InterPro" id="IPR036259">
    <property type="entry name" value="MFS_trans_sf"/>
</dbReference>
<evidence type="ECO:0000256" key="1">
    <source>
        <dbReference type="ARBA" id="ARBA00004429"/>
    </source>
</evidence>
<reference evidence="11 12" key="1">
    <citation type="submission" date="2018-05" db="EMBL/GenBank/DDBJ databases">
        <title>Genomic Encyclopedia of Type Strains, Phase IV (KMG-IV): sequencing the most valuable type-strain genomes for metagenomic binning, comparative biology and taxonomic classification.</title>
        <authorList>
            <person name="Goeker M."/>
        </authorList>
    </citation>
    <scope>NUCLEOTIDE SEQUENCE [LARGE SCALE GENOMIC DNA]</scope>
    <source>
        <strain evidence="11 12">DSM 19579</strain>
    </source>
</reference>
<dbReference type="SUPFAM" id="SSF103473">
    <property type="entry name" value="MFS general substrate transporter"/>
    <property type="match status" value="1"/>
</dbReference>
<dbReference type="FunFam" id="1.20.1250.20:FF:000135">
    <property type="entry name" value="MFS family transporter"/>
    <property type="match status" value="1"/>
</dbReference>
<feature type="transmembrane region" description="Helical" evidence="9">
    <location>
        <begin position="346"/>
        <end position="364"/>
    </location>
</feature>
<evidence type="ECO:0000259" key="10">
    <source>
        <dbReference type="PROSITE" id="PS50850"/>
    </source>
</evidence>
<keyword evidence="6 9" id="KW-0812">Transmembrane</keyword>
<dbReference type="EMBL" id="QGTS01000006">
    <property type="protein sequence ID" value="PWW09141.1"/>
    <property type="molecule type" value="Genomic_DNA"/>
</dbReference>
<dbReference type="PANTHER" id="PTHR23514">
    <property type="entry name" value="BYPASS OF STOP CODON PROTEIN 6"/>
    <property type="match status" value="1"/>
</dbReference>
<keyword evidence="3" id="KW-0813">Transport</keyword>
<dbReference type="PANTHER" id="PTHR23514:SF3">
    <property type="entry name" value="BYPASS OF STOP CODON PROTEIN 6"/>
    <property type="match status" value="1"/>
</dbReference>
<dbReference type="InterPro" id="IPR005829">
    <property type="entry name" value="Sugar_transporter_CS"/>
</dbReference>
<dbReference type="RefSeq" id="WP_110025884.1">
    <property type="nucleotide sequence ID" value="NZ_QGTS01000006.1"/>
</dbReference>
<feature type="transmembrane region" description="Helical" evidence="9">
    <location>
        <begin position="12"/>
        <end position="30"/>
    </location>
</feature>
<dbReference type="PROSITE" id="PS00216">
    <property type="entry name" value="SUGAR_TRANSPORT_1"/>
    <property type="match status" value="1"/>
</dbReference>
<accession>A0A317Q1B3</accession>
<feature type="transmembrane region" description="Helical" evidence="9">
    <location>
        <begin position="216"/>
        <end position="236"/>
    </location>
</feature>
<keyword evidence="7 9" id="KW-1133">Transmembrane helix</keyword>
<evidence type="ECO:0000256" key="3">
    <source>
        <dbReference type="ARBA" id="ARBA00022448"/>
    </source>
</evidence>
<dbReference type="Pfam" id="PF07690">
    <property type="entry name" value="MFS_1"/>
    <property type="match status" value="1"/>
</dbReference>
<proteinExistence type="inferred from homology"/>
<evidence type="ECO:0000256" key="6">
    <source>
        <dbReference type="ARBA" id="ARBA00022692"/>
    </source>
</evidence>
<dbReference type="GO" id="GO:0005886">
    <property type="term" value="C:plasma membrane"/>
    <property type="evidence" value="ECO:0007669"/>
    <property type="project" value="UniProtKB-SubCell"/>
</dbReference>